<organism evidence="2 3">
    <name type="scientific">Trichomalopsis sarcophagae</name>
    <dbReference type="NCBI Taxonomy" id="543379"/>
    <lineage>
        <taxon>Eukaryota</taxon>
        <taxon>Metazoa</taxon>
        <taxon>Ecdysozoa</taxon>
        <taxon>Arthropoda</taxon>
        <taxon>Hexapoda</taxon>
        <taxon>Insecta</taxon>
        <taxon>Pterygota</taxon>
        <taxon>Neoptera</taxon>
        <taxon>Endopterygota</taxon>
        <taxon>Hymenoptera</taxon>
        <taxon>Apocrita</taxon>
        <taxon>Proctotrupomorpha</taxon>
        <taxon>Chalcidoidea</taxon>
        <taxon>Pteromalidae</taxon>
        <taxon>Pteromalinae</taxon>
        <taxon>Trichomalopsis</taxon>
    </lineage>
</organism>
<feature type="region of interest" description="Disordered" evidence="1">
    <location>
        <begin position="43"/>
        <end position="62"/>
    </location>
</feature>
<evidence type="ECO:0000256" key="1">
    <source>
        <dbReference type="SAM" id="MobiDB-lite"/>
    </source>
</evidence>
<name>A0A232F329_9HYME</name>
<evidence type="ECO:0000313" key="3">
    <source>
        <dbReference type="Proteomes" id="UP000215335"/>
    </source>
</evidence>
<sequence length="133" mass="15232">MVLSRSSSRRSSVSSRISTRKDERKTRCVNRVQEQACLPTAAVKKISSPRKPQVAHAGSTIPNLSKDHRLHVYQHKAIVESELEFESELELKQYDALDYREGINEASIRELKETLTIKPDIVDPLFKDEVERT</sequence>
<reference evidence="2 3" key="1">
    <citation type="journal article" date="2017" name="Curr. Biol.">
        <title>The Evolution of Venom by Co-option of Single-Copy Genes.</title>
        <authorList>
            <person name="Martinson E.O."/>
            <person name="Mrinalini"/>
            <person name="Kelkar Y.D."/>
            <person name="Chang C.H."/>
            <person name="Werren J.H."/>
        </authorList>
    </citation>
    <scope>NUCLEOTIDE SEQUENCE [LARGE SCALE GENOMIC DNA]</scope>
    <source>
        <strain evidence="2 3">Alberta</strain>
        <tissue evidence="2">Whole body</tissue>
    </source>
</reference>
<proteinExistence type="predicted"/>
<dbReference type="Proteomes" id="UP000215335">
    <property type="component" value="Unassembled WGS sequence"/>
</dbReference>
<dbReference type="EMBL" id="NNAY01001092">
    <property type="protein sequence ID" value="OXU25164.1"/>
    <property type="molecule type" value="Genomic_DNA"/>
</dbReference>
<evidence type="ECO:0000313" key="2">
    <source>
        <dbReference type="EMBL" id="OXU25164.1"/>
    </source>
</evidence>
<gene>
    <name evidence="2" type="ORF">TSAR_012820</name>
</gene>
<feature type="region of interest" description="Disordered" evidence="1">
    <location>
        <begin position="1"/>
        <end position="26"/>
    </location>
</feature>
<comment type="caution">
    <text evidence="2">The sequence shown here is derived from an EMBL/GenBank/DDBJ whole genome shotgun (WGS) entry which is preliminary data.</text>
</comment>
<dbReference type="AlphaFoldDB" id="A0A232F329"/>
<keyword evidence="3" id="KW-1185">Reference proteome</keyword>
<feature type="compositionally biased region" description="Low complexity" evidence="1">
    <location>
        <begin position="1"/>
        <end position="17"/>
    </location>
</feature>
<protein>
    <submittedName>
        <fullName evidence="2">Uncharacterized protein</fullName>
    </submittedName>
</protein>
<accession>A0A232F329</accession>